<dbReference type="GO" id="GO:0007155">
    <property type="term" value="P:cell adhesion"/>
    <property type="evidence" value="ECO:0007669"/>
    <property type="project" value="InterPro"/>
</dbReference>
<evidence type="ECO:0000256" key="6">
    <source>
        <dbReference type="SAM" id="SignalP"/>
    </source>
</evidence>
<dbReference type="Pfam" id="PF01297">
    <property type="entry name" value="ZnuA"/>
    <property type="match status" value="2"/>
</dbReference>
<dbReference type="Proteomes" id="UP000291758">
    <property type="component" value="Chromosome"/>
</dbReference>
<evidence type="ECO:0000256" key="5">
    <source>
        <dbReference type="RuleBase" id="RU003512"/>
    </source>
</evidence>
<dbReference type="Gene3D" id="3.40.50.1980">
    <property type="entry name" value="Nitrogenase molybdenum iron protein domain"/>
    <property type="match status" value="3"/>
</dbReference>
<evidence type="ECO:0000256" key="3">
    <source>
        <dbReference type="ARBA" id="ARBA00022723"/>
    </source>
</evidence>
<dbReference type="InterPro" id="IPR050492">
    <property type="entry name" value="Bact_metal-bind_prot9"/>
</dbReference>
<comment type="subcellular location">
    <subcellularLocation>
        <location evidence="1">Cell envelope</location>
    </subcellularLocation>
</comment>
<name>A0A4P6EKG4_9MICO</name>
<keyword evidence="2 5" id="KW-0813">Transport</keyword>
<dbReference type="EMBL" id="CP035495">
    <property type="protein sequence ID" value="QAY63112.1"/>
    <property type="molecule type" value="Genomic_DNA"/>
</dbReference>
<dbReference type="InterPro" id="IPR006127">
    <property type="entry name" value="ZnuA-like"/>
</dbReference>
<dbReference type="PANTHER" id="PTHR42953">
    <property type="entry name" value="HIGH-AFFINITY ZINC UPTAKE SYSTEM PROTEIN ZNUA-RELATED"/>
    <property type="match status" value="1"/>
</dbReference>
<dbReference type="InterPro" id="IPR006128">
    <property type="entry name" value="Lipoprotein_PsaA-like"/>
</dbReference>
<evidence type="ECO:0000256" key="2">
    <source>
        <dbReference type="ARBA" id="ARBA00022448"/>
    </source>
</evidence>
<feature type="chain" id="PRO_5020863424" evidence="6">
    <location>
        <begin position="25"/>
        <end position="530"/>
    </location>
</feature>
<dbReference type="SUPFAM" id="SSF53807">
    <property type="entry name" value="Helical backbone' metal receptor"/>
    <property type="match status" value="1"/>
</dbReference>
<dbReference type="GO" id="GO:0030313">
    <property type="term" value="C:cell envelope"/>
    <property type="evidence" value="ECO:0007669"/>
    <property type="project" value="UniProtKB-SubCell"/>
</dbReference>
<dbReference type="NCBIfam" id="NF038134">
    <property type="entry name" value="choice_anch_M"/>
    <property type="match status" value="1"/>
</dbReference>
<protein>
    <submittedName>
        <fullName evidence="7">Anchored repeat ABC transporter, substrate-binding protein</fullName>
    </submittedName>
</protein>
<dbReference type="AlphaFoldDB" id="A0A4P6EKG4"/>
<dbReference type="InterPro" id="IPR006129">
    <property type="entry name" value="AdhesinB"/>
</dbReference>
<keyword evidence="8" id="KW-1185">Reference proteome</keyword>
<proteinExistence type="inferred from homology"/>
<gene>
    <name evidence="7" type="ORF">ET495_07485</name>
</gene>
<evidence type="ECO:0000313" key="8">
    <source>
        <dbReference type="Proteomes" id="UP000291758"/>
    </source>
</evidence>
<evidence type="ECO:0000256" key="1">
    <source>
        <dbReference type="ARBA" id="ARBA00004196"/>
    </source>
</evidence>
<organism evidence="7 8">
    <name type="scientific">Xylanimonas allomyrinae</name>
    <dbReference type="NCBI Taxonomy" id="2509459"/>
    <lineage>
        <taxon>Bacteria</taxon>
        <taxon>Bacillati</taxon>
        <taxon>Actinomycetota</taxon>
        <taxon>Actinomycetes</taxon>
        <taxon>Micrococcales</taxon>
        <taxon>Promicromonosporaceae</taxon>
        <taxon>Xylanimonas</taxon>
    </lineage>
</organism>
<dbReference type="PRINTS" id="PR00691">
    <property type="entry name" value="ADHESINB"/>
</dbReference>
<dbReference type="OrthoDB" id="9810636at2"/>
<dbReference type="GO" id="GO:0030001">
    <property type="term" value="P:metal ion transport"/>
    <property type="evidence" value="ECO:0007669"/>
    <property type="project" value="InterPro"/>
</dbReference>
<accession>A0A4P6EKG4</accession>
<reference evidence="7 8" key="1">
    <citation type="submission" date="2019-01" db="EMBL/GenBank/DDBJ databases">
        <title>Genome sequencing of strain 2JSPR-7.</title>
        <authorList>
            <person name="Heo J."/>
            <person name="Kim S.-J."/>
            <person name="Kim J.-S."/>
            <person name="Hong S.-B."/>
            <person name="Kwon S.-W."/>
        </authorList>
    </citation>
    <scope>NUCLEOTIDE SEQUENCE [LARGE SCALE GENOMIC DNA]</scope>
    <source>
        <strain evidence="7 8">2JSPR-7</strain>
    </source>
</reference>
<dbReference type="InterPro" id="IPR022435">
    <property type="entry name" value="Surface-anchored_actinobac"/>
</dbReference>
<feature type="signal peptide" evidence="6">
    <location>
        <begin position="1"/>
        <end position="24"/>
    </location>
</feature>
<keyword evidence="4 6" id="KW-0732">Signal</keyword>
<dbReference type="PANTHER" id="PTHR42953:SF1">
    <property type="entry name" value="METAL-BINDING PROTEIN HI_0362-RELATED"/>
    <property type="match status" value="1"/>
</dbReference>
<dbReference type="GO" id="GO:0046872">
    <property type="term" value="F:metal ion binding"/>
    <property type="evidence" value="ECO:0007669"/>
    <property type="project" value="UniProtKB-KW"/>
</dbReference>
<dbReference type="KEGG" id="xyl:ET495_07485"/>
<evidence type="ECO:0000313" key="7">
    <source>
        <dbReference type="EMBL" id="QAY63112.1"/>
    </source>
</evidence>
<dbReference type="PRINTS" id="PR00690">
    <property type="entry name" value="ADHESNFAMILY"/>
</dbReference>
<dbReference type="NCBIfam" id="TIGR03772">
    <property type="entry name" value="anch_rpt_subst"/>
    <property type="match status" value="1"/>
</dbReference>
<evidence type="ECO:0000256" key="4">
    <source>
        <dbReference type="ARBA" id="ARBA00022729"/>
    </source>
</evidence>
<comment type="similarity">
    <text evidence="5">Belongs to the bacterial solute-binding protein 9 family.</text>
</comment>
<dbReference type="InterPro" id="IPR022434">
    <property type="entry name" value="ABC_LPXTG_lipo_actinobac"/>
</dbReference>
<sequence>MRPARPRRALAALAALTLPLTACTARPTLPADGARLRVVTTTGLLRDLVQHVAGERAVVVSLVPDGGDPHTYEPTLRDARNVVYADVAFSNYALLEEHAVIKTLDANLRPDAVSVSLAEESVKYAAELIPLVEDVTLDTVWLGLRVQGTGEHLGATRSSQVLVSAVGATGPGNVFAYLTGTFGDTDVYIDSSDGFDAADGYEHDTVALPADAHTHLSWAFTEPGLYTLTLRARLQVDPTTRPVGLGEETFTFAVGVDPAAARPGAVVLDRGHADLTAGLGDAATPPGLGVRHDPEGGGDHTQRTLGAGDVVVDVPAKALDEIPAGPQFRFLGTPGDQVYQLPQAVLGKHVHGEIDPHLWQDARNGMAYAQLVRDTLTAADPAGAAVYRANTDAYLAELTAADDEARALLAAVPAHRRHLVTTHDAFAYLAHAYGLHVAGFVTPHPAAEPSLADRRKLAATLRTLDVPAVFLEPNLAARSATLTDVAAEQGVAVCPIYGDTLDDRVRTYADLVRFNARSIHDCLTRPDRTT</sequence>
<keyword evidence="3" id="KW-0479">Metal-binding</keyword>
<dbReference type="NCBIfam" id="TIGR03769">
    <property type="entry name" value="P_ac_wall_RPT"/>
    <property type="match status" value="1"/>
</dbReference>